<comment type="similarity">
    <text evidence="2">Belongs to the SusD family.</text>
</comment>
<evidence type="ECO:0000256" key="3">
    <source>
        <dbReference type="ARBA" id="ARBA00022729"/>
    </source>
</evidence>
<evidence type="ECO:0000259" key="6">
    <source>
        <dbReference type="Pfam" id="PF07980"/>
    </source>
</evidence>
<comment type="subcellular location">
    <subcellularLocation>
        <location evidence="1">Cell outer membrane</location>
    </subcellularLocation>
</comment>
<evidence type="ECO:0000256" key="5">
    <source>
        <dbReference type="ARBA" id="ARBA00023237"/>
    </source>
</evidence>
<dbReference type="Pfam" id="PF14322">
    <property type="entry name" value="SusD-like_3"/>
    <property type="match status" value="1"/>
</dbReference>
<feature type="domain" description="RagB/SusD" evidence="6">
    <location>
        <begin position="325"/>
        <end position="486"/>
    </location>
</feature>
<dbReference type="Proteomes" id="UP000190150">
    <property type="component" value="Unassembled WGS sequence"/>
</dbReference>
<dbReference type="SUPFAM" id="SSF48452">
    <property type="entry name" value="TPR-like"/>
    <property type="match status" value="1"/>
</dbReference>
<dbReference type="InterPro" id="IPR033985">
    <property type="entry name" value="SusD-like_N"/>
</dbReference>
<dbReference type="STRING" id="1513896.SAMN05660841_03633"/>
<keyword evidence="5" id="KW-0998">Cell outer membrane</keyword>
<evidence type="ECO:0000259" key="7">
    <source>
        <dbReference type="Pfam" id="PF14322"/>
    </source>
</evidence>
<dbReference type="InterPro" id="IPR012944">
    <property type="entry name" value="SusD_RagB_dom"/>
</dbReference>
<protein>
    <submittedName>
        <fullName evidence="8">SusD family protein</fullName>
    </submittedName>
</protein>
<keyword evidence="9" id="KW-1185">Reference proteome</keyword>
<evidence type="ECO:0000256" key="4">
    <source>
        <dbReference type="ARBA" id="ARBA00023136"/>
    </source>
</evidence>
<evidence type="ECO:0000256" key="2">
    <source>
        <dbReference type="ARBA" id="ARBA00006275"/>
    </source>
</evidence>
<reference evidence="9" key="1">
    <citation type="submission" date="2017-02" db="EMBL/GenBank/DDBJ databases">
        <authorList>
            <person name="Varghese N."/>
            <person name="Submissions S."/>
        </authorList>
    </citation>
    <scope>NUCLEOTIDE SEQUENCE [LARGE SCALE GENOMIC DNA]</scope>
    <source>
        <strain evidence="9">DSM 24091</strain>
    </source>
</reference>
<dbReference type="CDD" id="cd08977">
    <property type="entry name" value="SusD"/>
    <property type="match status" value="1"/>
</dbReference>
<sequence length="486" mass="55176">MKTLTLYTIGATLLLTGCTKWLDKEPIGILTQEQVQVDPTEGTVVTGIDNAYRPLSYTLNLFGNWDWTGGLVIRPDFLLEDIAAGDATKKWAPDGDQAWMDDVANYNFTAENGAFAGIWKFNYEGISRCNMAIFQLTDPETRAKINMQEDKRKQLLAEASFLRAFFYFDLVKYFGDVPMVLKPLKDFNEAYEVAVKVPKAQVYDQVKSDLQEAINGFPNAKYSNQSEKWRASKGAAIALLAKVALFNDNWKEVITQVNSLDQLGFYGLNDQYFDAFDDTKAYTEKENIFIYDHEPGKQPIRGNGFTALMGWGFMAPSTNFLTEFETGDPRKDLTVNTTDQAIYKLLGAQNGNYKGNDNSPVNRIYIRYADVLLWKAEALIKDNQIREGVILINKIRQRARGSNSMVLPDRDINITDANLAMQWLQHERRVELGLESHRLSDLRRWKIAKTTLTAMGKPFLDRHILFPIPQAEVDKTVGKIAQNEGY</sequence>
<dbReference type="AlphaFoldDB" id="A0A1T5FZS2"/>
<keyword evidence="4" id="KW-0472">Membrane</keyword>
<gene>
    <name evidence="8" type="ORF">SAMN05660841_03633</name>
</gene>
<evidence type="ECO:0000313" key="8">
    <source>
        <dbReference type="EMBL" id="SKC01609.1"/>
    </source>
</evidence>
<dbReference type="PROSITE" id="PS51257">
    <property type="entry name" value="PROKAR_LIPOPROTEIN"/>
    <property type="match status" value="1"/>
</dbReference>
<dbReference type="OrthoDB" id="618454at2"/>
<dbReference type="Gene3D" id="1.25.40.390">
    <property type="match status" value="1"/>
</dbReference>
<dbReference type="Pfam" id="PF07980">
    <property type="entry name" value="SusD_RagB"/>
    <property type="match status" value="1"/>
</dbReference>
<dbReference type="InterPro" id="IPR011990">
    <property type="entry name" value="TPR-like_helical_dom_sf"/>
</dbReference>
<dbReference type="GO" id="GO:0009279">
    <property type="term" value="C:cell outer membrane"/>
    <property type="evidence" value="ECO:0007669"/>
    <property type="project" value="UniProtKB-SubCell"/>
</dbReference>
<evidence type="ECO:0000313" key="9">
    <source>
        <dbReference type="Proteomes" id="UP000190150"/>
    </source>
</evidence>
<organism evidence="8 9">
    <name type="scientific">Sphingobacterium nematocida</name>
    <dbReference type="NCBI Taxonomy" id="1513896"/>
    <lineage>
        <taxon>Bacteria</taxon>
        <taxon>Pseudomonadati</taxon>
        <taxon>Bacteroidota</taxon>
        <taxon>Sphingobacteriia</taxon>
        <taxon>Sphingobacteriales</taxon>
        <taxon>Sphingobacteriaceae</taxon>
        <taxon>Sphingobacterium</taxon>
    </lineage>
</organism>
<name>A0A1T5FZS2_9SPHI</name>
<evidence type="ECO:0000256" key="1">
    <source>
        <dbReference type="ARBA" id="ARBA00004442"/>
    </source>
</evidence>
<feature type="domain" description="SusD-like N-terminal" evidence="7">
    <location>
        <begin position="104"/>
        <end position="245"/>
    </location>
</feature>
<proteinExistence type="inferred from homology"/>
<dbReference type="EMBL" id="FUZF01000020">
    <property type="protein sequence ID" value="SKC01609.1"/>
    <property type="molecule type" value="Genomic_DNA"/>
</dbReference>
<keyword evidence="3" id="KW-0732">Signal</keyword>
<dbReference type="RefSeq" id="WP_079645271.1">
    <property type="nucleotide sequence ID" value="NZ_FUZF01000020.1"/>
</dbReference>
<accession>A0A1T5FZS2</accession>